<comment type="caution">
    <text evidence="4">The sequence shown here is derived from an EMBL/GenBank/DDBJ whole genome shotgun (WGS) entry which is preliminary data.</text>
</comment>
<gene>
    <name evidence="4" type="ORF">KUV50_02365</name>
</gene>
<evidence type="ECO:0000259" key="3">
    <source>
        <dbReference type="Pfam" id="PF00561"/>
    </source>
</evidence>
<feature type="active site" description="Charge relay system" evidence="2">
    <location>
        <position position="141"/>
    </location>
</feature>
<evidence type="ECO:0000256" key="2">
    <source>
        <dbReference type="PIRSR" id="PIRSR005211-1"/>
    </source>
</evidence>
<dbReference type="InterPro" id="IPR000073">
    <property type="entry name" value="AB_hydrolase_1"/>
</dbReference>
<feature type="domain" description="AB hydrolase-1" evidence="3">
    <location>
        <begin position="62"/>
        <end position="300"/>
    </location>
</feature>
<dbReference type="Gene3D" id="3.40.50.1820">
    <property type="entry name" value="alpha/beta hydrolase"/>
    <property type="match status" value="1"/>
</dbReference>
<organism evidence="4 5">
    <name type="scientific">Membranihabitans marinus</name>
    <dbReference type="NCBI Taxonomy" id="1227546"/>
    <lineage>
        <taxon>Bacteria</taxon>
        <taxon>Pseudomonadati</taxon>
        <taxon>Bacteroidota</taxon>
        <taxon>Saprospiria</taxon>
        <taxon>Saprospirales</taxon>
        <taxon>Saprospiraceae</taxon>
        <taxon>Membranihabitans</taxon>
    </lineage>
</organism>
<dbReference type="InterPro" id="IPR012020">
    <property type="entry name" value="ABHD4"/>
</dbReference>
<dbReference type="PIRSF" id="PIRSF005211">
    <property type="entry name" value="Ab_hydro_YheT"/>
    <property type="match status" value="1"/>
</dbReference>
<dbReference type="PANTHER" id="PTHR10794">
    <property type="entry name" value="ABHYDROLASE DOMAIN-CONTAINING PROTEIN"/>
    <property type="match status" value="1"/>
</dbReference>
<accession>A0A953HJP1</accession>
<dbReference type="Proteomes" id="UP000753961">
    <property type="component" value="Unassembled WGS sequence"/>
</dbReference>
<protein>
    <submittedName>
        <fullName evidence="4">Alpha/beta fold hydrolase</fullName>
    </submittedName>
</protein>
<dbReference type="PANTHER" id="PTHR10794:SF63">
    <property type="entry name" value="ALPHA_BETA HYDROLASE 1, ISOFORM A"/>
    <property type="match status" value="1"/>
</dbReference>
<dbReference type="GO" id="GO:0034338">
    <property type="term" value="F:short-chain carboxylesterase activity"/>
    <property type="evidence" value="ECO:0007669"/>
    <property type="project" value="TreeGrafter"/>
</dbReference>
<keyword evidence="5" id="KW-1185">Reference proteome</keyword>
<feature type="active site" description="Charge relay system" evidence="2">
    <location>
        <position position="267"/>
    </location>
</feature>
<proteinExistence type="inferred from homology"/>
<dbReference type="GO" id="GO:0047372">
    <property type="term" value="F:monoacylglycerol lipase activity"/>
    <property type="evidence" value="ECO:0007669"/>
    <property type="project" value="TreeGrafter"/>
</dbReference>
<dbReference type="InterPro" id="IPR029058">
    <property type="entry name" value="AB_hydrolase_fold"/>
</dbReference>
<feature type="active site" description="Charge relay system" evidence="2">
    <location>
        <position position="296"/>
    </location>
</feature>
<dbReference type="SUPFAM" id="SSF53474">
    <property type="entry name" value="alpha/beta-Hydrolases"/>
    <property type="match status" value="1"/>
</dbReference>
<dbReference type="EMBL" id="JAHVHU010000002">
    <property type="protein sequence ID" value="MBY5956962.1"/>
    <property type="molecule type" value="Genomic_DNA"/>
</dbReference>
<dbReference type="Pfam" id="PF00561">
    <property type="entry name" value="Abhydrolase_1"/>
    <property type="match status" value="1"/>
</dbReference>
<dbReference type="InterPro" id="IPR050960">
    <property type="entry name" value="AB_hydrolase_4_sf"/>
</dbReference>
<keyword evidence="4" id="KW-0378">Hydrolase</keyword>
<evidence type="ECO:0000313" key="5">
    <source>
        <dbReference type="Proteomes" id="UP000753961"/>
    </source>
</evidence>
<comment type="similarity">
    <text evidence="1">Belongs to the AB hydrolase superfamily. AB hydrolase 4 family.</text>
</comment>
<name>A0A953HJP1_9BACT</name>
<reference evidence="4" key="1">
    <citation type="submission" date="2021-06" db="EMBL/GenBank/DDBJ databases">
        <title>44 bacteria genomes isolated from Dapeng, Shenzhen.</title>
        <authorList>
            <person name="Zheng W."/>
            <person name="Yu S."/>
            <person name="Huang Y."/>
        </authorList>
    </citation>
    <scope>NUCLEOTIDE SEQUENCE</scope>
    <source>
        <strain evidence="4">DP5N28-2</strain>
    </source>
</reference>
<dbReference type="RefSeq" id="WP_222578476.1">
    <property type="nucleotide sequence ID" value="NZ_JAHVHU010000002.1"/>
</dbReference>
<sequence length="320" mass="36777">MPLLKSDYNPRNPLFRNKHLATIFPTQFRSVRAEVPSDRIRMDTPDGDFIDVDLPEQQHDRAVILLHGFEGSSTRPYMLGMARHLQNANWDAIALNHRGCSGEPNKKPHAYHAGYFEDVIFLIENIINTRSYHSIALIGFSLGGNILLNYLAKCPNIPTQVKAGVAISVPIDLRTAVYELMKSNNWIYSRDFYKKLIKKMKVKRKAYPNLLPYDQILQSQNLDEFDENYTAPYHGFENAMDYRVKNSALFILDQIQRPALLINAQNDPFLTESCYPYELAASSEKLFLLTPRYGGHVGFWMPGGTYYHEKKSSTFLDKFV</sequence>
<dbReference type="AlphaFoldDB" id="A0A953HJP1"/>
<evidence type="ECO:0000256" key="1">
    <source>
        <dbReference type="ARBA" id="ARBA00010884"/>
    </source>
</evidence>
<evidence type="ECO:0000313" key="4">
    <source>
        <dbReference type="EMBL" id="MBY5956962.1"/>
    </source>
</evidence>